<accession>A0A840U031</accession>
<dbReference type="Proteomes" id="UP000557307">
    <property type="component" value="Unassembled WGS sequence"/>
</dbReference>
<protein>
    <submittedName>
        <fullName evidence="1">Uncharacterized protein</fullName>
    </submittedName>
</protein>
<evidence type="ECO:0000313" key="2">
    <source>
        <dbReference type="Proteomes" id="UP000557307"/>
    </source>
</evidence>
<keyword evidence="2" id="KW-1185">Reference proteome</keyword>
<gene>
    <name evidence="1" type="ORF">HNQ92_005415</name>
</gene>
<dbReference type="AlphaFoldDB" id="A0A840U031"/>
<evidence type="ECO:0000313" key="1">
    <source>
        <dbReference type="EMBL" id="MBB5287252.1"/>
    </source>
</evidence>
<proteinExistence type="predicted"/>
<sequence length="368" mass="42138">MFIEQYSKSLKYCKAKLGITLNYLNSFEESGIDAKKALLSLMNKDLINYETIKKSLEISNTLLSTINLNIQNQDTLATKFSENIDLINETMLNLDLVSRFKGSELEFILDRKDSQLIALKKNITLEKIDSIRNEYDVEIREKYYNLIINYFPEISEELSKLAGREIYKKLVHANIDLGKSGAKNGEVLNLYVTWKIDSKINVNQNPPRLSLGKYYLKDTGWKLEIADMFSLVKRINEPTSTEDTLLSPSNFKGTGGAVLMWTFNSLDRGIKLVDRNGTEKIIRKNRFINFVEPSIGINISYLDFSTGKDVEIGTGIQAGLFRNKIYFGYGANLHLLRPRDQNPYYFFLGFSFTKLSDFFKDSKSVASQ</sequence>
<comment type="caution">
    <text evidence="1">The sequence shown here is derived from an EMBL/GenBank/DDBJ whole genome shotgun (WGS) entry which is preliminary data.</text>
</comment>
<dbReference type="RefSeq" id="WP_184179164.1">
    <property type="nucleotide sequence ID" value="NZ_JACHGF010000015.1"/>
</dbReference>
<name>A0A840U031_9BACT</name>
<dbReference type="EMBL" id="JACHGF010000015">
    <property type="protein sequence ID" value="MBB5287252.1"/>
    <property type="molecule type" value="Genomic_DNA"/>
</dbReference>
<organism evidence="1 2">
    <name type="scientific">Rhabdobacter roseus</name>
    <dbReference type="NCBI Taxonomy" id="1655419"/>
    <lineage>
        <taxon>Bacteria</taxon>
        <taxon>Pseudomonadati</taxon>
        <taxon>Bacteroidota</taxon>
        <taxon>Cytophagia</taxon>
        <taxon>Cytophagales</taxon>
        <taxon>Cytophagaceae</taxon>
        <taxon>Rhabdobacter</taxon>
    </lineage>
</organism>
<reference evidence="1 2" key="1">
    <citation type="submission" date="2020-08" db="EMBL/GenBank/DDBJ databases">
        <title>Genomic Encyclopedia of Type Strains, Phase IV (KMG-IV): sequencing the most valuable type-strain genomes for metagenomic binning, comparative biology and taxonomic classification.</title>
        <authorList>
            <person name="Goeker M."/>
        </authorList>
    </citation>
    <scope>NUCLEOTIDE SEQUENCE [LARGE SCALE GENOMIC DNA]</scope>
    <source>
        <strain evidence="1 2">DSM 105074</strain>
    </source>
</reference>